<dbReference type="SUPFAM" id="SSF63829">
    <property type="entry name" value="Calcium-dependent phosphotriesterase"/>
    <property type="match status" value="1"/>
</dbReference>
<feature type="chain" id="PRO_5021907269" description="DUF4374 domain-containing protein" evidence="1">
    <location>
        <begin position="23"/>
        <end position="411"/>
    </location>
</feature>
<dbReference type="Proteomes" id="UP000320300">
    <property type="component" value="Unassembled WGS sequence"/>
</dbReference>
<evidence type="ECO:0000313" key="2">
    <source>
        <dbReference type="EMBL" id="SMO93569.1"/>
    </source>
</evidence>
<feature type="signal peptide" evidence="1">
    <location>
        <begin position="1"/>
        <end position="22"/>
    </location>
</feature>
<organism evidence="2 3">
    <name type="scientific">Pedobacter westerhofensis</name>
    <dbReference type="NCBI Taxonomy" id="425512"/>
    <lineage>
        <taxon>Bacteria</taxon>
        <taxon>Pseudomonadati</taxon>
        <taxon>Bacteroidota</taxon>
        <taxon>Sphingobacteriia</taxon>
        <taxon>Sphingobacteriales</taxon>
        <taxon>Sphingobacteriaceae</taxon>
        <taxon>Pedobacter</taxon>
    </lineage>
</organism>
<keyword evidence="1" id="KW-0732">Signal</keyword>
<dbReference type="AlphaFoldDB" id="A0A521FBP6"/>
<evidence type="ECO:0000256" key="1">
    <source>
        <dbReference type="SAM" id="SignalP"/>
    </source>
</evidence>
<gene>
    <name evidence="2" type="ORF">SAMN06265348_11168</name>
</gene>
<name>A0A521FBP6_9SPHI</name>
<dbReference type="RefSeq" id="WP_246101649.1">
    <property type="nucleotide sequence ID" value="NZ_CBCSJO010000001.1"/>
</dbReference>
<proteinExistence type="predicted"/>
<sequence length="411" mass="43426">MKHNLKKLALLLTLGLAFTACKKDNDVVAPEEDEAAKEYKYVRVMVADELSTQLNLLDPFAASITSFNAKYPLANLYPTASGRYAAVLYGSQNLAEVFDSGLLSHEDHVDVDRAAQWSVITATGTKPTHFKSKGTESLIFNDGDGTLSVGEEANFNVLGTKFGVVNAGLLPHHGAMAQFANGNYAVTVAATSGASPNRVKVISKTGGLVHASTLEIGAIHGNAGDGNVAVFGGFTSGAATAGGVLVVNASGEQRLIPNPDGFGAFRLASIYYAESAKKFIGYVATKGAYLIDVTGNKITTIYSGTDAYQCKVDYAGKNLMVLTLDGKLRIYDLVTGTLKKEGTVISAVASTDTYKPVLESTARFAYVAVPAAGEVHQISLDDFNKVIKHKVSSRPVRLALLGFESSEGHND</sequence>
<accession>A0A521FBP6</accession>
<dbReference type="PROSITE" id="PS51257">
    <property type="entry name" value="PROKAR_LIPOPROTEIN"/>
    <property type="match status" value="1"/>
</dbReference>
<protein>
    <recommendedName>
        <fullName evidence="4">DUF4374 domain-containing protein</fullName>
    </recommendedName>
</protein>
<reference evidence="2 3" key="1">
    <citation type="submission" date="2017-05" db="EMBL/GenBank/DDBJ databases">
        <authorList>
            <person name="Varghese N."/>
            <person name="Submissions S."/>
        </authorList>
    </citation>
    <scope>NUCLEOTIDE SEQUENCE [LARGE SCALE GENOMIC DNA]</scope>
    <source>
        <strain evidence="2 3">DSM 19036</strain>
    </source>
</reference>
<dbReference type="EMBL" id="FXTN01000011">
    <property type="protein sequence ID" value="SMO93569.1"/>
    <property type="molecule type" value="Genomic_DNA"/>
</dbReference>
<keyword evidence="3" id="KW-1185">Reference proteome</keyword>
<evidence type="ECO:0008006" key="4">
    <source>
        <dbReference type="Google" id="ProtNLM"/>
    </source>
</evidence>
<evidence type="ECO:0000313" key="3">
    <source>
        <dbReference type="Proteomes" id="UP000320300"/>
    </source>
</evidence>